<evidence type="ECO:0000313" key="7">
    <source>
        <dbReference type="EMBL" id="MBA2131958.1"/>
    </source>
</evidence>
<dbReference type="SUPFAM" id="SSF55120">
    <property type="entry name" value="Pseudouridine synthase"/>
    <property type="match status" value="1"/>
</dbReference>
<dbReference type="EMBL" id="JAAKDE010000001">
    <property type="protein sequence ID" value="MBA2131958.1"/>
    <property type="molecule type" value="Genomic_DNA"/>
</dbReference>
<name>A0A8J6LLC1_9FIRM</name>
<dbReference type="GO" id="GO:0120159">
    <property type="term" value="F:rRNA pseudouridine synthase activity"/>
    <property type="evidence" value="ECO:0007669"/>
    <property type="project" value="UniProtKB-ARBA"/>
</dbReference>
<dbReference type="InterPro" id="IPR036986">
    <property type="entry name" value="S4_RNA-bd_sf"/>
</dbReference>
<dbReference type="SMART" id="SM00363">
    <property type="entry name" value="S4"/>
    <property type="match status" value="1"/>
</dbReference>
<evidence type="ECO:0000256" key="3">
    <source>
        <dbReference type="ARBA" id="ARBA00023235"/>
    </source>
</evidence>
<proteinExistence type="inferred from homology"/>
<organism evidence="7 8">
    <name type="scientific">Capillibacterium thermochitinicola</name>
    <dbReference type="NCBI Taxonomy" id="2699427"/>
    <lineage>
        <taxon>Bacteria</taxon>
        <taxon>Bacillati</taxon>
        <taxon>Bacillota</taxon>
        <taxon>Capillibacterium</taxon>
    </lineage>
</organism>
<dbReference type="GO" id="GO:0003723">
    <property type="term" value="F:RNA binding"/>
    <property type="evidence" value="ECO:0007669"/>
    <property type="project" value="UniProtKB-KW"/>
</dbReference>
<protein>
    <recommendedName>
        <fullName evidence="5">Pseudouridine synthase</fullName>
        <ecNumber evidence="5">5.4.99.-</ecNumber>
    </recommendedName>
</protein>
<accession>A0A8J6LLC1</accession>
<keyword evidence="8" id="KW-1185">Reference proteome</keyword>
<gene>
    <name evidence="7" type="ORF">G5B42_00060</name>
</gene>
<dbReference type="PANTHER" id="PTHR47683">
    <property type="entry name" value="PSEUDOURIDINE SYNTHASE FAMILY PROTEIN-RELATED"/>
    <property type="match status" value="1"/>
</dbReference>
<dbReference type="CDD" id="cd02870">
    <property type="entry name" value="PseudoU_synth_RsuA_like"/>
    <property type="match status" value="1"/>
</dbReference>
<comment type="caution">
    <text evidence="7">The sequence shown here is derived from an EMBL/GenBank/DDBJ whole genome shotgun (WGS) entry which is preliminary data.</text>
</comment>
<dbReference type="CDD" id="cd00165">
    <property type="entry name" value="S4"/>
    <property type="match status" value="1"/>
</dbReference>
<dbReference type="Gene3D" id="3.10.290.10">
    <property type="entry name" value="RNA-binding S4 domain"/>
    <property type="match status" value="1"/>
</dbReference>
<dbReference type="InterPro" id="IPR006145">
    <property type="entry name" value="PsdUridine_synth_RsuA/RluA"/>
</dbReference>
<dbReference type="Gene3D" id="3.30.2350.10">
    <property type="entry name" value="Pseudouridine synthase"/>
    <property type="match status" value="1"/>
</dbReference>
<evidence type="ECO:0000256" key="5">
    <source>
        <dbReference type="RuleBase" id="RU003887"/>
    </source>
</evidence>
<evidence type="ECO:0000259" key="6">
    <source>
        <dbReference type="SMART" id="SM00363"/>
    </source>
</evidence>
<keyword evidence="3 5" id="KW-0413">Isomerase</keyword>
<dbReference type="InterPro" id="IPR000748">
    <property type="entry name" value="PsdUridine_synth_RsuA/RluB/E/F"/>
</dbReference>
<dbReference type="FunFam" id="3.10.290.10:FF:000003">
    <property type="entry name" value="Pseudouridine synthase"/>
    <property type="match status" value="1"/>
</dbReference>
<dbReference type="PANTHER" id="PTHR47683:SF2">
    <property type="entry name" value="RNA-BINDING S4 DOMAIN-CONTAINING PROTEIN"/>
    <property type="match status" value="1"/>
</dbReference>
<dbReference type="FunFam" id="3.30.70.1560:FF:000001">
    <property type="entry name" value="Pseudouridine synthase"/>
    <property type="match status" value="1"/>
</dbReference>
<reference evidence="7" key="1">
    <citation type="submission" date="2020-06" db="EMBL/GenBank/DDBJ databases">
        <title>Novel chitinolytic bacterium.</title>
        <authorList>
            <person name="Ungkulpasvich U."/>
            <person name="Kosugi A."/>
            <person name="Uke A."/>
        </authorList>
    </citation>
    <scope>NUCLEOTIDE SEQUENCE</scope>
    <source>
        <strain evidence="7">UUS1-1</strain>
    </source>
</reference>
<dbReference type="SUPFAM" id="SSF55174">
    <property type="entry name" value="Alpha-L RNA-binding motif"/>
    <property type="match status" value="1"/>
</dbReference>
<comment type="similarity">
    <text evidence="1 5">Belongs to the pseudouridine synthase RsuA family.</text>
</comment>
<dbReference type="GO" id="GO:0000455">
    <property type="term" value="P:enzyme-directed rRNA pseudouridine synthesis"/>
    <property type="evidence" value="ECO:0007669"/>
    <property type="project" value="UniProtKB-ARBA"/>
</dbReference>
<dbReference type="PROSITE" id="PS01149">
    <property type="entry name" value="PSI_RSU"/>
    <property type="match status" value="1"/>
</dbReference>
<sequence length="258" mass="28616">MERLQKYLARCGVASRRKAEEMIVSGLVAVNGQVVRELGVKVDPERDRVTVAGRPVRPDEERIYLMLNKPPGYITGNRDPRGRKTVLALLPEGFPRVFPVGRLDYNTTGLLLLTNDGALAYALTHPKYEIQKVYRALVRGVPDARALNMLRQGVVLEDGPTLPASVDIIKVKAGNAILKIGLREGRNRQVRRMCAAVGHPVLKLERLAIGPLQLGDLPLGRYRRLTAAELKALQKLIDRARLAVAEEKGEDDAPDQKR</sequence>
<evidence type="ECO:0000256" key="4">
    <source>
        <dbReference type="PROSITE-ProRule" id="PRU00182"/>
    </source>
</evidence>
<evidence type="ECO:0000313" key="8">
    <source>
        <dbReference type="Proteomes" id="UP000657177"/>
    </source>
</evidence>
<feature type="domain" description="RNA-binding S4" evidence="6">
    <location>
        <begin position="2"/>
        <end position="61"/>
    </location>
</feature>
<dbReference type="Pfam" id="PF01479">
    <property type="entry name" value="S4"/>
    <property type="match status" value="1"/>
</dbReference>
<dbReference type="AlphaFoldDB" id="A0A8J6LLC1"/>
<dbReference type="InterPro" id="IPR020103">
    <property type="entry name" value="PsdUridine_synth_cat_dom_sf"/>
</dbReference>
<dbReference type="RefSeq" id="WP_181338405.1">
    <property type="nucleotide sequence ID" value="NZ_JAAKDE010000001.1"/>
</dbReference>
<dbReference type="NCBIfam" id="TIGR00093">
    <property type="entry name" value="pseudouridine synthase"/>
    <property type="match status" value="1"/>
</dbReference>
<dbReference type="InterPro" id="IPR050343">
    <property type="entry name" value="RsuA_PseudoU_synthase"/>
</dbReference>
<dbReference type="PROSITE" id="PS50889">
    <property type="entry name" value="S4"/>
    <property type="match status" value="1"/>
</dbReference>
<evidence type="ECO:0000256" key="1">
    <source>
        <dbReference type="ARBA" id="ARBA00008348"/>
    </source>
</evidence>
<dbReference type="GO" id="GO:0005829">
    <property type="term" value="C:cytosol"/>
    <property type="evidence" value="ECO:0007669"/>
    <property type="project" value="UniProtKB-ARBA"/>
</dbReference>
<dbReference type="EC" id="5.4.99.-" evidence="5"/>
<keyword evidence="2 4" id="KW-0694">RNA-binding</keyword>
<dbReference type="Pfam" id="PF00849">
    <property type="entry name" value="PseudoU_synth_2"/>
    <property type="match status" value="1"/>
</dbReference>
<dbReference type="InterPro" id="IPR018496">
    <property type="entry name" value="PsdUridine_synth_RsuA/RluB_CS"/>
</dbReference>
<dbReference type="InterPro" id="IPR002942">
    <property type="entry name" value="S4_RNA-bd"/>
</dbReference>
<dbReference type="Proteomes" id="UP000657177">
    <property type="component" value="Unassembled WGS sequence"/>
</dbReference>
<evidence type="ECO:0000256" key="2">
    <source>
        <dbReference type="ARBA" id="ARBA00022884"/>
    </source>
</evidence>